<evidence type="ECO:0000256" key="1">
    <source>
        <dbReference type="SAM" id="MobiDB-lite"/>
    </source>
</evidence>
<feature type="chain" id="PRO_5011556407" evidence="2">
    <location>
        <begin position="22"/>
        <end position="95"/>
    </location>
</feature>
<feature type="region of interest" description="Disordered" evidence="1">
    <location>
        <begin position="36"/>
        <end position="95"/>
    </location>
</feature>
<reference evidence="4" key="1">
    <citation type="submission" date="2016-10" db="EMBL/GenBank/DDBJ databases">
        <authorList>
            <person name="Varghese N."/>
            <person name="Submissions S."/>
        </authorList>
    </citation>
    <scope>NUCLEOTIDE SEQUENCE [LARGE SCALE GENOMIC DNA]</scope>
    <source>
        <strain evidence="4">CGMCC 1.11014</strain>
    </source>
</reference>
<dbReference type="AlphaFoldDB" id="A0A1I7LND8"/>
<evidence type="ECO:0000313" key="3">
    <source>
        <dbReference type="EMBL" id="SFV11169.1"/>
    </source>
</evidence>
<name>A0A1I7LND8_9BURK</name>
<feature type="signal peptide" evidence="2">
    <location>
        <begin position="1"/>
        <end position="21"/>
    </location>
</feature>
<dbReference type="Proteomes" id="UP000199391">
    <property type="component" value="Unassembled WGS sequence"/>
</dbReference>
<dbReference type="EMBL" id="FPBO01000033">
    <property type="protein sequence ID" value="SFV11169.1"/>
    <property type="molecule type" value="Genomic_DNA"/>
</dbReference>
<accession>A0A1I7LND8</accession>
<sequence>MFKILTAGIALASLVSLPVAAEPRKMSSEVLDQVVGGTYCPPPEPQKGNNGWGNGADPSNAGSDNGLTSPSKSANTNLPPGQNRPNTNPTGSTGR</sequence>
<dbReference type="OrthoDB" id="8758266at2"/>
<keyword evidence="4" id="KW-1185">Reference proteome</keyword>
<evidence type="ECO:0000313" key="4">
    <source>
        <dbReference type="Proteomes" id="UP000199391"/>
    </source>
</evidence>
<organism evidence="3 4">
    <name type="scientific">Pseudoduganella namucuonensis</name>
    <dbReference type="NCBI Taxonomy" id="1035707"/>
    <lineage>
        <taxon>Bacteria</taxon>
        <taxon>Pseudomonadati</taxon>
        <taxon>Pseudomonadota</taxon>
        <taxon>Betaproteobacteria</taxon>
        <taxon>Burkholderiales</taxon>
        <taxon>Oxalobacteraceae</taxon>
        <taxon>Telluria group</taxon>
        <taxon>Pseudoduganella</taxon>
    </lineage>
</organism>
<protein>
    <submittedName>
        <fullName evidence="3">Uncharacterized protein</fullName>
    </submittedName>
</protein>
<gene>
    <name evidence="3" type="ORF">SAMN05216552_103349</name>
</gene>
<keyword evidence="2" id="KW-0732">Signal</keyword>
<feature type="compositionally biased region" description="Polar residues" evidence="1">
    <location>
        <begin position="60"/>
        <end position="95"/>
    </location>
</feature>
<proteinExistence type="predicted"/>
<evidence type="ECO:0000256" key="2">
    <source>
        <dbReference type="SAM" id="SignalP"/>
    </source>
</evidence>
<dbReference type="RefSeq" id="WP_143133320.1">
    <property type="nucleotide sequence ID" value="NZ_FPBO01000033.1"/>
</dbReference>
<dbReference type="STRING" id="1035707.SAMN05216552_103349"/>